<evidence type="ECO:0000259" key="1">
    <source>
        <dbReference type="PROSITE" id="PS51352"/>
    </source>
</evidence>
<dbReference type="RefSeq" id="WP_408335362.1">
    <property type="nucleotide sequence ID" value="NZ_JAQQCF010000006.1"/>
</dbReference>
<reference evidence="2 3" key="1">
    <citation type="journal article" date="2024" name="Chem. Sci.">
        <title>Discovery of megapolipeptins by genome mining of a Burkholderiales bacteria collection.</title>
        <authorList>
            <person name="Paulo B.S."/>
            <person name="Recchia M.J.J."/>
            <person name="Lee S."/>
            <person name="Fergusson C.H."/>
            <person name="Romanowski S.B."/>
            <person name="Hernandez A."/>
            <person name="Krull N."/>
            <person name="Liu D.Y."/>
            <person name="Cavanagh H."/>
            <person name="Bos A."/>
            <person name="Gray C.A."/>
            <person name="Murphy B.T."/>
            <person name="Linington R.G."/>
            <person name="Eustaquio A.S."/>
        </authorList>
    </citation>
    <scope>NUCLEOTIDE SEQUENCE [LARGE SCALE GENOMIC DNA]</scope>
    <source>
        <strain evidence="2 3">RL17-338-BIC-A</strain>
    </source>
</reference>
<evidence type="ECO:0000313" key="3">
    <source>
        <dbReference type="Proteomes" id="UP001629432"/>
    </source>
</evidence>
<dbReference type="CDD" id="cd02947">
    <property type="entry name" value="TRX_family"/>
    <property type="match status" value="1"/>
</dbReference>
<name>A0ABW9DSN8_9BURK</name>
<gene>
    <name evidence="2" type="ORF">PQQ63_10000</name>
</gene>
<dbReference type="PANTHER" id="PTHR45663:SF11">
    <property type="entry name" value="GEO12009P1"/>
    <property type="match status" value="1"/>
</dbReference>
<dbReference type="Proteomes" id="UP001629432">
    <property type="component" value="Unassembled WGS sequence"/>
</dbReference>
<keyword evidence="3" id="KW-1185">Reference proteome</keyword>
<feature type="domain" description="Thioredoxin" evidence="1">
    <location>
        <begin position="1"/>
        <end position="131"/>
    </location>
</feature>
<accession>A0ABW9DSN8</accession>
<dbReference type="PRINTS" id="PR00421">
    <property type="entry name" value="THIOREDOXIN"/>
</dbReference>
<dbReference type="Gene3D" id="3.40.30.10">
    <property type="entry name" value="Glutaredoxin"/>
    <property type="match status" value="1"/>
</dbReference>
<dbReference type="SUPFAM" id="SSF52833">
    <property type="entry name" value="Thioredoxin-like"/>
    <property type="match status" value="1"/>
</dbReference>
<proteinExistence type="predicted"/>
<dbReference type="InterPro" id="IPR036249">
    <property type="entry name" value="Thioredoxin-like_sf"/>
</dbReference>
<dbReference type="InterPro" id="IPR013766">
    <property type="entry name" value="Thioredoxin_domain"/>
</dbReference>
<evidence type="ECO:0000313" key="2">
    <source>
        <dbReference type="EMBL" id="MFM0637026.1"/>
    </source>
</evidence>
<organism evidence="2 3">
    <name type="scientific">Paraburkholderia metrosideri</name>
    <dbReference type="NCBI Taxonomy" id="580937"/>
    <lineage>
        <taxon>Bacteria</taxon>
        <taxon>Pseudomonadati</taxon>
        <taxon>Pseudomonadota</taxon>
        <taxon>Betaproteobacteria</taxon>
        <taxon>Burkholderiales</taxon>
        <taxon>Burkholderiaceae</taxon>
        <taxon>Paraburkholderia</taxon>
    </lineage>
</organism>
<dbReference type="PROSITE" id="PS51352">
    <property type="entry name" value="THIOREDOXIN_2"/>
    <property type="match status" value="1"/>
</dbReference>
<dbReference type="Pfam" id="PF00085">
    <property type="entry name" value="Thioredoxin"/>
    <property type="match status" value="1"/>
</dbReference>
<comment type="caution">
    <text evidence="2">The sequence shown here is derived from an EMBL/GenBank/DDBJ whole genome shotgun (WGS) entry which is preliminary data.</text>
</comment>
<sequence>MSGLILETTDTRFETDVLNSDLPVLLDFWAPWCKPCLALVPQLEAIAKQYDGKLRVVKLNVDDHPNTSKLFAVRGLPTLITFARGEVHGRATGSSALSIRVLAENAVGVPSALPVEVQEKTVLAATALFSFHGDQALKQACLTRLRETVFGSHDKPSDAAAGEKDRFTDVLGLPDALGRVIDIIYSERERTGDEPGSRARLVALYEAIPVGVDLGRVSAALAHWLLYSPDWGIGRHVQPGPAQVLFARIAALHEQEAASAGTHASWEALTRDVIAYVGANQPAGDSDLPGRASHFADLFEQISAPLSEIDVASVLSGPADLASRDYDAYPDWSDQDEGKLIEINRSCTMEALDEVGPPPKKPAEAKARDAWREKFIPRLKQAMVSAKELEPAFWARTEAWKRHQLEVAVDFNGAVTAFIHVQFAQAATLSQSL</sequence>
<dbReference type="EMBL" id="JAQQCF010000006">
    <property type="protein sequence ID" value="MFM0637026.1"/>
    <property type="molecule type" value="Genomic_DNA"/>
</dbReference>
<dbReference type="PANTHER" id="PTHR45663">
    <property type="entry name" value="GEO12009P1"/>
    <property type="match status" value="1"/>
</dbReference>
<protein>
    <submittedName>
        <fullName evidence="2">Thioredoxin domain-containing protein</fullName>
    </submittedName>
</protein>